<sequence>MNATMMKRLFRAISSGNHEDLRKIASQIVQDEEKKGHLSLAKELKTTLAGFSDTQSAAVLEFKPNVLSVLPRNKKNDSPLVTYLGPEQLKHEMILPPSVEERFERIEKEYAARERLALYGLKPRSKILLYGPPGCGKTLGAQRLAWSNGLPLMKVRFDAMVSSLLGETASNMREIFNSAAQSPCVLFFDECDAIAKSRSAGQEVGEIKRVVNSFLQFLDEYDVPGLLVAATNLTNQLDPAVWRRFDDVFEIPKPGAEEIKQIVQMTLSALQTTEFDWDIIVQESAGLSAAQIVRAAQDAAKRVILSADEIISQEVLVQSIREHNGVR</sequence>
<dbReference type="SUPFAM" id="SSF52540">
    <property type="entry name" value="P-loop containing nucleoside triphosphate hydrolases"/>
    <property type="match status" value="1"/>
</dbReference>
<dbReference type="SMART" id="SM00382">
    <property type="entry name" value="AAA"/>
    <property type="match status" value="1"/>
</dbReference>
<dbReference type="CDD" id="cd19481">
    <property type="entry name" value="RecA-like_protease"/>
    <property type="match status" value="1"/>
</dbReference>
<evidence type="ECO:0000313" key="3">
    <source>
        <dbReference type="Proteomes" id="UP000217785"/>
    </source>
</evidence>
<dbReference type="Gene3D" id="3.40.50.300">
    <property type="entry name" value="P-loop containing nucleotide triphosphate hydrolases"/>
    <property type="match status" value="1"/>
</dbReference>
<dbReference type="InterPro" id="IPR050168">
    <property type="entry name" value="AAA_ATPase_domain"/>
</dbReference>
<dbReference type="RefSeq" id="WP_096180780.1">
    <property type="nucleotide sequence ID" value="NZ_BDUF01000014.1"/>
</dbReference>
<name>A0A292YJK8_9BACL</name>
<dbReference type="Proteomes" id="UP000217785">
    <property type="component" value="Unassembled WGS sequence"/>
</dbReference>
<dbReference type="InterPro" id="IPR003959">
    <property type="entry name" value="ATPase_AAA_core"/>
</dbReference>
<feature type="domain" description="AAA+ ATPase" evidence="1">
    <location>
        <begin position="123"/>
        <end position="255"/>
    </location>
</feature>
<proteinExistence type="predicted"/>
<accession>A0A292YJK8</accession>
<evidence type="ECO:0000313" key="2">
    <source>
        <dbReference type="EMBL" id="GAX89091.1"/>
    </source>
</evidence>
<dbReference type="EMBL" id="BDUF01000014">
    <property type="protein sequence ID" value="GAX89091.1"/>
    <property type="molecule type" value="Genomic_DNA"/>
</dbReference>
<dbReference type="GO" id="GO:0005524">
    <property type="term" value="F:ATP binding"/>
    <property type="evidence" value="ECO:0007669"/>
    <property type="project" value="InterPro"/>
</dbReference>
<dbReference type="PANTHER" id="PTHR23077">
    <property type="entry name" value="AAA-FAMILY ATPASE"/>
    <property type="match status" value="1"/>
</dbReference>
<dbReference type="AlphaFoldDB" id="A0A292YJK8"/>
<dbReference type="PANTHER" id="PTHR23077:SF198">
    <property type="entry name" value="ATP-DEPENDENT ZINC METALLOPROTEASE FTSH"/>
    <property type="match status" value="1"/>
</dbReference>
<dbReference type="Pfam" id="PF00004">
    <property type="entry name" value="AAA"/>
    <property type="match status" value="1"/>
</dbReference>
<comment type="caution">
    <text evidence="2">The sequence shown here is derived from an EMBL/GenBank/DDBJ whole genome shotgun (WGS) entry which is preliminary data.</text>
</comment>
<dbReference type="Gene3D" id="1.10.8.60">
    <property type="match status" value="1"/>
</dbReference>
<reference evidence="3" key="1">
    <citation type="submission" date="2017-07" db="EMBL/GenBank/DDBJ databases">
        <title>Draft genome sequence of Effusibacillus lacus strain skLN1.</title>
        <authorList>
            <person name="Watanabe M."/>
            <person name="Kojima H."/>
            <person name="Fukui M."/>
        </authorList>
    </citation>
    <scope>NUCLEOTIDE SEQUENCE [LARGE SCALE GENOMIC DNA]</scope>
    <source>
        <strain evidence="3">skLN1</strain>
    </source>
</reference>
<gene>
    <name evidence="2" type="ORF">EFBL_0705</name>
</gene>
<keyword evidence="3" id="KW-1185">Reference proteome</keyword>
<protein>
    <submittedName>
        <fullName evidence="2">ATPase AAA</fullName>
    </submittedName>
</protein>
<dbReference type="InterPro" id="IPR027417">
    <property type="entry name" value="P-loop_NTPase"/>
</dbReference>
<organism evidence="2 3">
    <name type="scientific">Effusibacillus lacus</name>
    <dbReference type="NCBI Taxonomy" id="1348429"/>
    <lineage>
        <taxon>Bacteria</taxon>
        <taxon>Bacillati</taxon>
        <taxon>Bacillota</taxon>
        <taxon>Bacilli</taxon>
        <taxon>Bacillales</taxon>
        <taxon>Alicyclobacillaceae</taxon>
        <taxon>Effusibacillus</taxon>
    </lineage>
</organism>
<dbReference type="InterPro" id="IPR003593">
    <property type="entry name" value="AAA+_ATPase"/>
</dbReference>
<dbReference type="OrthoDB" id="9806903at2"/>
<dbReference type="GO" id="GO:0016887">
    <property type="term" value="F:ATP hydrolysis activity"/>
    <property type="evidence" value="ECO:0007669"/>
    <property type="project" value="InterPro"/>
</dbReference>
<evidence type="ECO:0000259" key="1">
    <source>
        <dbReference type="SMART" id="SM00382"/>
    </source>
</evidence>